<protein>
    <submittedName>
        <fullName evidence="1">Putative capsid protein</fullName>
    </submittedName>
</protein>
<proteinExistence type="predicted"/>
<sequence length="237" mass="26674">MPGKRRHETDQTIVRSNKRRRTKPTIPRSLLSFPVGGFPKSKMVRLRYCQEIFLNAPSGATDYHTFSANGMYDPDITGTGHQPFGFDQNMAFYDHFTVLKSRCTARYTNSNGGNATPAYFLITLSDSPIQPSSYTSISHLLESPFAPDEVKQIGSERNYIGWNPVEERVFDAKKFFRRKDPLDDTTLQGRESANPTEQAYFQVIVGSIGTNDPAGMPILVTIDYWAMLTEPKLVTSS</sequence>
<name>A0A2H4YQ27_9VIRU</name>
<evidence type="ECO:0000313" key="1">
    <source>
        <dbReference type="EMBL" id="AUF34968.1"/>
    </source>
</evidence>
<accession>A0A2H4YQ27</accession>
<reference evidence="1" key="1">
    <citation type="journal article" date="2017" name="Viruses">
        <title>Distribution and Inferred Evolutionary Characteristics of a Chimeric ssDNA Virus Associated with Intertidal Marine Isopods.</title>
        <authorList>
            <person name="Bistolas K.S.I."/>
            <person name="Besemer R.M."/>
            <person name="Rudstam L.G."/>
            <person name="Hewson I."/>
        </authorList>
    </citation>
    <scope>NUCLEOTIDE SEQUENCE</scope>
    <source>
        <strain evidence="1">GOaV2188</strain>
    </source>
</reference>
<organism evidence="1">
    <name type="scientific">uncultured virus</name>
    <dbReference type="NCBI Taxonomy" id="340016"/>
    <lineage>
        <taxon>Viruses</taxon>
        <taxon>environmental samples</taxon>
    </lineage>
</organism>
<dbReference type="EMBL" id="MG023128">
    <property type="protein sequence ID" value="AUF34968.1"/>
    <property type="molecule type" value="Genomic_DNA"/>
</dbReference>